<evidence type="ECO:0000313" key="2">
    <source>
        <dbReference type="EMBL" id="RDC62876.1"/>
    </source>
</evidence>
<keyword evidence="3" id="KW-1185">Reference proteome</keyword>
<evidence type="ECO:0000313" key="3">
    <source>
        <dbReference type="Proteomes" id="UP000253919"/>
    </source>
</evidence>
<name>A0A369QI20_9BACT</name>
<feature type="transmembrane region" description="Helical" evidence="1">
    <location>
        <begin position="207"/>
        <end position="228"/>
    </location>
</feature>
<organism evidence="2 3">
    <name type="scientific">Adhaeribacter pallidiroseus</name>
    <dbReference type="NCBI Taxonomy" id="2072847"/>
    <lineage>
        <taxon>Bacteria</taxon>
        <taxon>Pseudomonadati</taxon>
        <taxon>Bacteroidota</taxon>
        <taxon>Cytophagia</taxon>
        <taxon>Cytophagales</taxon>
        <taxon>Hymenobacteraceae</taxon>
        <taxon>Adhaeribacter</taxon>
    </lineage>
</organism>
<sequence>MANEQTPLATKPQVTKPDLWRDWESGREFKKLFFILVGLYVFLHLLLPGEELKELSDQEKENIRTMISQAREFCIENGSSIQKPDPKTGADSTAARQKIAQINCPALVSCGDSIATRIVNYISSRYKFNQEHQSVTSWIRAVPEWLRSWFAGSEEVPKSNAITSSTSRDFWQVVLFVREYARSGFPDSFLKDYKLRVHSFFWLTEDLVFLEIIFWSLFGLLASIFYNVSESLREKNDPAKQYDSSIEYVNWAKLFYAPLTTIVIYFSVQLVTTDNLEANFNNLRHGLIILCFVLGFFSGRTVELLERFKNLILPLNKAVDDPNKLSQKDTSLIAPVINGKVTFSPTIDPAPNDQLPSTIINVSSADGKISLKTVPDATGNFSIPVPPEGLYTVSALLTVGAQSYTSKQDITIKNGEDLKIILEASAR</sequence>
<dbReference type="RefSeq" id="WP_115372265.1">
    <property type="nucleotide sequence ID" value="NZ_QASA01000001.1"/>
</dbReference>
<proteinExistence type="predicted"/>
<dbReference type="AlphaFoldDB" id="A0A369QI20"/>
<protein>
    <submittedName>
        <fullName evidence="2">Uncharacterized protein</fullName>
    </submittedName>
</protein>
<feature type="transmembrane region" description="Helical" evidence="1">
    <location>
        <begin position="248"/>
        <end position="271"/>
    </location>
</feature>
<dbReference type="OrthoDB" id="9813435at2"/>
<keyword evidence="1" id="KW-0812">Transmembrane</keyword>
<feature type="transmembrane region" description="Helical" evidence="1">
    <location>
        <begin position="283"/>
        <end position="302"/>
    </location>
</feature>
<accession>A0A369QI20</accession>
<gene>
    <name evidence="2" type="ORF">AHMF7616_01475</name>
</gene>
<keyword evidence="1" id="KW-0472">Membrane</keyword>
<dbReference type="Proteomes" id="UP000253919">
    <property type="component" value="Unassembled WGS sequence"/>
</dbReference>
<dbReference type="EMBL" id="QASA01000001">
    <property type="protein sequence ID" value="RDC62876.1"/>
    <property type="molecule type" value="Genomic_DNA"/>
</dbReference>
<evidence type="ECO:0000256" key="1">
    <source>
        <dbReference type="SAM" id="Phobius"/>
    </source>
</evidence>
<keyword evidence="1" id="KW-1133">Transmembrane helix</keyword>
<reference evidence="2 3" key="1">
    <citation type="submission" date="2018-04" db="EMBL/GenBank/DDBJ databases">
        <title>Adhaeribacter sp. HMF7616 genome sequencing and assembly.</title>
        <authorList>
            <person name="Kang H."/>
            <person name="Kang J."/>
            <person name="Cha I."/>
            <person name="Kim H."/>
            <person name="Joh K."/>
        </authorList>
    </citation>
    <scope>NUCLEOTIDE SEQUENCE [LARGE SCALE GENOMIC DNA]</scope>
    <source>
        <strain evidence="2 3">HMF7616</strain>
    </source>
</reference>
<comment type="caution">
    <text evidence="2">The sequence shown here is derived from an EMBL/GenBank/DDBJ whole genome shotgun (WGS) entry which is preliminary data.</text>
</comment>